<keyword evidence="4" id="KW-1185">Reference proteome</keyword>
<dbReference type="AlphaFoldDB" id="A0A917WXT7"/>
<evidence type="ECO:0000313" key="3">
    <source>
        <dbReference type="EMBL" id="GGM38559.1"/>
    </source>
</evidence>
<proteinExistence type="predicted"/>
<dbReference type="PANTHER" id="PTHR43283:SF11">
    <property type="entry name" value="BETA-LACTAMASE-RELATED DOMAIN-CONTAINING PROTEIN"/>
    <property type="match status" value="1"/>
</dbReference>
<dbReference type="InterPro" id="IPR001466">
    <property type="entry name" value="Beta-lactam-related"/>
</dbReference>
<dbReference type="PANTHER" id="PTHR43283">
    <property type="entry name" value="BETA-LACTAMASE-RELATED"/>
    <property type="match status" value="1"/>
</dbReference>
<evidence type="ECO:0000313" key="4">
    <source>
        <dbReference type="Proteomes" id="UP000618460"/>
    </source>
</evidence>
<evidence type="ECO:0000259" key="2">
    <source>
        <dbReference type="Pfam" id="PF00144"/>
    </source>
</evidence>
<dbReference type="Proteomes" id="UP000618460">
    <property type="component" value="Unassembled WGS sequence"/>
</dbReference>
<organism evidence="3 4">
    <name type="scientific">Paraliobacillus quinghaiensis</name>
    <dbReference type="NCBI Taxonomy" id="470815"/>
    <lineage>
        <taxon>Bacteria</taxon>
        <taxon>Bacillati</taxon>
        <taxon>Bacillota</taxon>
        <taxon>Bacilli</taxon>
        <taxon>Bacillales</taxon>
        <taxon>Bacillaceae</taxon>
        <taxon>Paraliobacillus</taxon>
    </lineage>
</organism>
<dbReference type="Gene3D" id="3.40.710.10">
    <property type="entry name" value="DD-peptidase/beta-lactamase superfamily"/>
    <property type="match status" value="1"/>
</dbReference>
<keyword evidence="1" id="KW-0378">Hydrolase</keyword>
<reference evidence="3" key="2">
    <citation type="submission" date="2020-09" db="EMBL/GenBank/DDBJ databases">
        <authorList>
            <person name="Sun Q."/>
            <person name="Zhou Y."/>
        </authorList>
    </citation>
    <scope>NUCLEOTIDE SEQUENCE</scope>
    <source>
        <strain evidence="3">CGMCC 1.6333</strain>
    </source>
</reference>
<dbReference type="Pfam" id="PF00144">
    <property type="entry name" value="Beta-lactamase"/>
    <property type="match status" value="1"/>
</dbReference>
<comment type="caution">
    <text evidence="3">The sequence shown here is derived from an EMBL/GenBank/DDBJ whole genome shotgun (WGS) entry which is preliminary data.</text>
</comment>
<dbReference type="InterPro" id="IPR050789">
    <property type="entry name" value="Diverse_Enzym_Activities"/>
</dbReference>
<protein>
    <submittedName>
        <fullName evidence="3">UPF0214 protein YbbE</fullName>
    </submittedName>
</protein>
<accession>A0A917WXT7</accession>
<dbReference type="EMBL" id="BMLG01000018">
    <property type="protein sequence ID" value="GGM38559.1"/>
    <property type="molecule type" value="Genomic_DNA"/>
</dbReference>
<dbReference type="SUPFAM" id="SSF56601">
    <property type="entry name" value="beta-lactamase/transpeptidase-like"/>
    <property type="match status" value="1"/>
</dbReference>
<name>A0A917WXT7_9BACI</name>
<gene>
    <name evidence="3" type="primary">ybbE</name>
    <name evidence="3" type="ORF">GCM10011351_25830</name>
</gene>
<sequence>MKKIILLTIVFVLGFGVSFLNTGLAKASQSTKLSHGSPQMVGMDKDKLADIDTIVEEAINDGTTPGAVILVAKDGKIVKESAYGYAQKYDMGQLLEKPLKMKNKTIFDLASVTKVMGTTQGIMKLVSDGKLSVTDKVSKHIPQFSMNGKEDITVEDLLTHTSGLTPWAPTYLHYKNSDEVLEYINNLPLEYETGTDRRYSDFSFMMLGFIIEEISGQRLNEFLEENIYAPLKMKDTMFNPSDSLDKKIAATSWGNPFEYKMVDDPDFGYYVEEDADLFNRWRNYTLIGEVNDGNSFYANNGIAGHAGLFSTARDLAILGQAMLNGGEYGEVRLYDKKVIDLFTSSHRFGQGYGWERNKGWYMGYQHSADTFGHTGFTGTQVIFDPGYNLQIIVLTNKQHNGTLSSGSYPSTGYLSRSIATTVYESITE</sequence>
<feature type="domain" description="Beta-lactamase-related" evidence="2">
    <location>
        <begin position="52"/>
        <end position="400"/>
    </location>
</feature>
<dbReference type="RefSeq" id="WP_229666762.1">
    <property type="nucleotide sequence ID" value="NZ_BMLG01000018.1"/>
</dbReference>
<dbReference type="InterPro" id="IPR012338">
    <property type="entry name" value="Beta-lactam/transpept-like"/>
</dbReference>
<reference evidence="3" key="1">
    <citation type="journal article" date="2014" name="Int. J. Syst. Evol. Microbiol.">
        <title>Complete genome sequence of Corynebacterium casei LMG S-19264T (=DSM 44701T), isolated from a smear-ripened cheese.</title>
        <authorList>
            <consortium name="US DOE Joint Genome Institute (JGI-PGF)"/>
            <person name="Walter F."/>
            <person name="Albersmeier A."/>
            <person name="Kalinowski J."/>
            <person name="Ruckert C."/>
        </authorList>
    </citation>
    <scope>NUCLEOTIDE SEQUENCE</scope>
    <source>
        <strain evidence="3">CGMCC 1.6333</strain>
    </source>
</reference>
<dbReference type="GO" id="GO:0016787">
    <property type="term" value="F:hydrolase activity"/>
    <property type="evidence" value="ECO:0007669"/>
    <property type="project" value="UniProtKB-KW"/>
</dbReference>
<evidence type="ECO:0000256" key="1">
    <source>
        <dbReference type="ARBA" id="ARBA00022801"/>
    </source>
</evidence>